<comment type="caution">
    <text evidence="2">The sequence shown here is derived from an EMBL/GenBank/DDBJ whole genome shotgun (WGS) entry which is preliminary data.</text>
</comment>
<evidence type="ECO:0000313" key="2">
    <source>
        <dbReference type="EMBL" id="CAF1129980.1"/>
    </source>
</evidence>
<keyword evidence="3" id="KW-1185">Reference proteome</keyword>
<reference evidence="2" key="1">
    <citation type="submission" date="2021-02" db="EMBL/GenBank/DDBJ databases">
        <authorList>
            <person name="Nowell W R."/>
        </authorList>
    </citation>
    <scope>NUCLEOTIDE SEQUENCE</scope>
    <source>
        <strain evidence="2">Ploen Becks lab</strain>
    </source>
</reference>
<dbReference type="Proteomes" id="UP000663879">
    <property type="component" value="Unassembled WGS sequence"/>
</dbReference>
<evidence type="ECO:0000256" key="1">
    <source>
        <dbReference type="SAM" id="MobiDB-lite"/>
    </source>
</evidence>
<feature type="region of interest" description="Disordered" evidence="1">
    <location>
        <begin position="116"/>
        <end position="155"/>
    </location>
</feature>
<evidence type="ECO:0000313" key="3">
    <source>
        <dbReference type="Proteomes" id="UP000663879"/>
    </source>
</evidence>
<accession>A0A814R7A1</accession>
<proteinExistence type="predicted"/>
<name>A0A814R7A1_9BILA</name>
<sequence length="191" mass="22950">MTDQVFNAIPRHYLVRDKIDILIKRHRNNYFLDQNQDDIDQNLDELVRPKSMVTEQNLNKSVSRDYRAKIRKVDWVLKCNEPFATPFKENINNDSYTSINNMFDDAARIYRRHSPQYNEAKATVSSENRRRVHKRKEQENQESESDESQPNENIRFTKDQILNEISRNYIQFKGKIKFDFNSTISIHFKNM</sequence>
<dbReference type="EMBL" id="CAJNOC010009518">
    <property type="protein sequence ID" value="CAF1129980.1"/>
    <property type="molecule type" value="Genomic_DNA"/>
</dbReference>
<feature type="compositionally biased region" description="Acidic residues" evidence="1">
    <location>
        <begin position="140"/>
        <end position="149"/>
    </location>
</feature>
<feature type="non-terminal residue" evidence="2">
    <location>
        <position position="191"/>
    </location>
</feature>
<dbReference type="OrthoDB" id="10518556at2759"/>
<protein>
    <submittedName>
        <fullName evidence="2">Uncharacterized protein</fullName>
    </submittedName>
</protein>
<dbReference type="AlphaFoldDB" id="A0A814R7A1"/>
<gene>
    <name evidence="2" type="ORF">OXX778_LOCUS22428</name>
</gene>
<organism evidence="2 3">
    <name type="scientific">Brachionus calyciflorus</name>
    <dbReference type="NCBI Taxonomy" id="104777"/>
    <lineage>
        <taxon>Eukaryota</taxon>
        <taxon>Metazoa</taxon>
        <taxon>Spiralia</taxon>
        <taxon>Gnathifera</taxon>
        <taxon>Rotifera</taxon>
        <taxon>Eurotatoria</taxon>
        <taxon>Monogononta</taxon>
        <taxon>Pseudotrocha</taxon>
        <taxon>Ploima</taxon>
        <taxon>Brachionidae</taxon>
        <taxon>Brachionus</taxon>
    </lineage>
</organism>